<dbReference type="AlphaFoldDB" id="A0A4Z0RB10"/>
<evidence type="ECO:0000313" key="1">
    <source>
        <dbReference type="EMBL" id="TGE39614.1"/>
    </source>
</evidence>
<protein>
    <submittedName>
        <fullName evidence="1">Uncharacterized protein</fullName>
    </submittedName>
</protein>
<proteinExistence type="predicted"/>
<organism evidence="1 2">
    <name type="scientific">Desulfosporosinus fructosivorans</name>
    <dbReference type="NCBI Taxonomy" id="2018669"/>
    <lineage>
        <taxon>Bacteria</taxon>
        <taxon>Bacillati</taxon>
        <taxon>Bacillota</taxon>
        <taxon>Clostridia</taxon>
        <taxon>Eubacteriales</taxon>
        <taxon>Desulfitobacteriaceae</taxon>
        <taxon>Desulfosporosinus</taxon>
    </lineage>
</organism>
<accession>A0A4Z0RB10</accession>
<name>A0A4Z0RB10_9FIRM</name>
<dbReference type="Proteomes" id="UP000298460">
    <property type="component" value="Unassembled WGS sequence"/>
</dbReference>
<sequence length="132" mass="15087">MQFEGLINRQIRLIKLLLSIAGGGERHMNLSLHTYTLHLSTKITALFKKNSKSERTGKPLPRYTGPSVIQVIRSYFLSVIFGLTLSLYTGTSRIRLFFIVEVKRRFGRTREQGDPLWQPGPPIARGEFNINL</sequence>
<dbReference type="EMBL" id="SPQQ01000001">
    <property type="protein sequence ID" value="TGE39614.1"/>
    <property type="molecule type" value="Genomic_DNA"/>
</dbReference>
<evidence type="ECO:0000313" key="2">
    <source>
        <dbReference type="Proteomes" id="UP000298460"/>
    </source>
</evidence>
<keyword evidence="2" id="KW-1185">Reference proteome</keyword>
<reference evidence="1 2" key="1">
    <citation type="submission" date="2019-03" db="EMBL/GenBank/DDBJ databases">
        <title>Draft Genome Sequence of Desulfosporosinus fructosivorans Strain 63.6F, Isolated from Marine Sediment in the Baltic Sea.</title>
        <authorList>
            <person name="Hausmann B."/>
            <person name="Vandieken V."/>
            <person name="Pjevac P."/>
            <person name="Schreck K."/>
            <person name="Herbold C.W."/>
            <person name="Loy A."/>
        </authorList>
    </citation>
    <scope>NUCLEOTIDE SEQUENCE [LARGE SCALE GENOMIC DNA]</scope>
    <source>
        <strain evidence="1 2">63.6F</strain>
    </source>
</reference>
<gene>
    <name evidence="1" type="ORF">E4K67_00980</name>
</gene>
<comment type="caution">
    <text evidence="1">The sequence shown here is derived from an EMBL/GenBank/DDBJ whole genome shotgun (WGS) entry which is preliminary data.</text>
</comment>